<evidence type="ECO:0000256" key="4">
    <source>
        <dbReference type="ARBA" id="ARBA00022692"/>
    </source>
</evidence>
<feature type="transmembrane region" description="Helical" evidence="7">
    <location>
        <begin position="259"/>
        <end position="280"/>
    </location>
</feature>
<feature type="transmembrane region" description="Helical" evidence="7">
    <location>
        <begin position="300"/>
        <end position="322"/>
    </location>
</feature>
<dbReference type="AlphaFoldDB" id="A0A4R2P8G7"/>
<evidence type="ECO:0000256" key="5">
    <source>
        <dbReference type="ARBA" id="ARBA00022989"/>
    </source>
</evidence>
<feature type="transmembrane region" description="Helical" evidence="7">
    <location>
        <begin position="54"/>
        <end position="73"/>
    </location>
</feature>
<dbReference type="RefSeq" id="WP_132744476.1">
    <property type="nucleotide sequence ID" value="NZ_SLXK01000005.1"/>
</dbReference>
<dbReference type="OrthoDB" id="2416742at2"/>
<keyword evidence="3" id="KW-1003">Cell membrane</keyword>
<feature type="transmembrane region" description="Helical" evidence="7">
    <location>
        <begin position="197"/>
        <end position="221"/>
    </location>
</feature>
<dbReference type="Pfam" id="PF02322">
    <property type="entry name" value="Cyt_bd_oxida_II"/>
    <property type="match status" value="1"/>
</dbReference>
<feature type="transmembrane region" description="Helical" evidence="7">
    <location>
        <begin position="79"/>
        <end position="104"/>
    </location>
</feature>
<evidence type="ECO:0000256" key="2">
    <source>
        <dbReference type="ARBA" id="ARBA00007543"/>
    </source>
</evidence>
<dbReference type="GO" id="GO:0005886">
    <property type="term" value="C:plasma membrane"/>
    <property type="evidence" value="ECO:0007669"/>
    <property type="project" value="UniProtKB-SubCell"/>
</dbReference>
<evidence type="ECO:0000313" key="9">
    <source>
        <dbReference type="Proteomes" id="UP000295416"/>
    </source>
</evidence>
<gene>
    <name evidence="8" type="ORF">EV207_10563</name>
</gene>
<feature type="transmembrane region" description="Helical" evidence="7">
    <location>
        <begin position="6"/>
        <end position="33"/>
    </location>
</feature>
<name>A0A4R2P8G7_9BACL</name>
<proteinExistence type="inferred from homology"/>
<comment type="similarity">
    <text evidence="2">Belongs to the cytochrome ubiquinol oxidase subunit 2 family.</text>
</comment>
<protein>
    <submittedName>
        <fullName evidence="8">Cytochrome bd-I ubiquinol oxidase subunit 2 apoprotein</fullName>
    </submittedName>
</protein>
<keyword evidence="6 7" id="KW-0472">Membrane</keyword>
<dbReference type="EMBL" id="SLXK01000005">
    <property type="protein sequence ID" value="TCP30534.1"/>
    <property type="molecule type" value="Genomic_DNA"/>
</dbReference>
<feature type="transmembrane region" description="Helical" evidence="7">
    <location>
        <begin position="116"/>
        <end position="136"/>
    </location>
</feature>
<evidence type="ECO:0000256" key="7">
    <source>
        <dbReference type="SAM" id="Phobius"/>
    </source>
</evidence>
<keyword evidence="5 7" id="KW-1133">Transmembrane helix</keyword>
<feature type="transmembrane region" description="Helical" evidence="7">
    <location>
        <begin position="160"/>
        <end position="185"/>
    </location>
</feature>
<keyword evidence="9" id="KW-1185">Reference proteome</keyword>
<evidence type="ECO:0000256" key="6">
    <source>
        <dbReference type="ARBA" id="ARBA00023136"/>
    </source>
</evidence>
<organism evidence="8 9">
    <name type="scientific">Scopulibacillus darangshiensis</name>
    <dbReference type="NCBI Taxonomy" id="442528"/>
    <lineage>
        <taxon>Bacteria</taxon>
        <taxon>Bacillati</taxon>
        <taxon>Bacillota</taxon>
        <taxon>Bacilli</taxon>
        <taxon>Bacillales</taxon>
        <taxon>Sporolactobacillaceae</taxon>
        <taxon>Scopulibacillus</taxon>
    </lineage>
</organism>
<dbReference type="Proteomes" id="UP000295416">
    <property type="component" value="Unassembled WGS sequence"/>
</dbReference>
<keyword evidence="4 7" id="KW-0812">Transmembrane</keyword>
<feature type="transmembrane region" description="Helical" evidence="7">
    <location>
        <begin position="233"/>
        <end position="252"/>
    </location>
</feature>
<evidence type="ECO:0000313" key="8">
    <source>
        <dbReference type="EMBL" id="TCP30534.1"/>
    </source>
</evidence>
<accession>A0A4R2P8G7</accession>
<evidence type="ECO:0000256" key="1">
    <source>
        <dbReference type="ARBA" id="ARBA00004651"/>
    </source>
</evidence>
<comment type="subcellular location">
    <subcellularLocation>
        <location evidence="1">Cell membrane</location>
        <topology evidence="1">Multi-pass membrane protein</topology>
    </subcellularLocation>
</comment>
<sequence>MAEWAGIIVLWILFYGYLIVASIDFGAGLFSLYERLAGGKLVLNDFLRQYLSPFWEAAGALTILFFAVVLDFYPKTAEYFRPALLIPGMIVLVLIVIRCSFYAYNHNGMTRSNIHLFLYGLTGLMIPAVLSTALTLSEGGYIHEGGGHIISIFGRLMTSFYTWAVIILAVISVLYISAMFLIFLASKVGNQPAMEKLRTYALAMSVPTVLASGLVFAALQIHNPEHFNNMLNLAWMFLLSLVSFFIAVTLVFRKMAYGTAFFFVLLQFFFAFFGYGISHLPYILYPLIRVNTGLSNLSGSAYVIVFIGSMAAALAIPMLILLTRLARLDIRALYDMEE</sequence>
<reference evidence="8 9" key="1">
    <citation type="submission" date="2019-03" db="EMBL/GenBank/DDBJ databases">
        <title>Genomic Encyclopedia of Type Strains, Phase IV (KMG-IV): sequencing the most valuable type-strain genomes for metagenomic binning, comparative biology and taxonomic classification.</title>
        <authorList>
            <person name="Goeker M."/>
        </authorList>
    </citation>
    <scope>NUCLEOTIDE SEQUENCE [LARGE SCALE GENOMIC DNA]</scope>
    <source>
        <strain evidence="8 9">DSM 19377</strain>
    </source>
</reference>
<dbReference type="InterPro" id="IPR003317">
    <property type="entry name" value="Cyt-d_oxidase_su2"/>
</dbReference>
<comment type="caution">
    <text evidence="8">The sequence shown here is derived from an EMBL/GenBank/DDBJ whole genome shotgun (WGS) entry which is preliminary data.</text>
</comment>
<evidence type="ECO:0000256" key="3">
    <source>
        <dbReference type="ARBA" id="ARBA00022475"/>
    </source>
</evidence>